<protein>
    <submittedName>
        <fullName evidence="1">Uncharacterized protein</fullName>
    </submittedName>
</protein>
<proteinExistence type="evidence at transcript level"/>
<reference evidence="1" key="3">
    <citation type="journal article" date="2000" name="Genome Res.">
        <title>RIKEN integrated sequence analysis (RISA) system--384-format sequencing pipeline with 384 multicapillary sequencer.</title>
        <authorList>
            <person name="Shibata K."/>
            <person name="Itoh M."/>
            <person name="Aizawa K."/>
            <person name="Nagaoka S."/>
            <person name="Sasaki N."/>
            <person name="Carninci P."/>
            <person name="Konno H."/>
            <person name="Akiyama J."/>
            <person name="Nishi K."/>
            <person name="Kitsunai T."/>
            <person name="Tashiro H."/>
            <person name="Itoh M."/>
            <person name="Sumi N."/>
            <person name="Ishii Y."/>
            <person name="Nakamura S."/>
            <person name="Hazama M."/>
            <person name="Nishine T."/>
            <person name="Harada A."/>
            <person name="Yamamoto R."/>
            <person name="Matsumoto H."/>
            <person name="Sakaguchi S."/>
            <person name="Ikegami T."/>
            <person name="Kashiwagi K."/>
            <person name="Fujiwake S."/>
            <person name="Inoue K."/>
            <person name="Togawa Y."/>
            <person name="Izawa M."/>
            <person name="Ohara E."/>
            <person name="Watahiki M."/>
            <person name="Yoneda Y."/>
            <person name="Ishikawa T."/>
            <person name="Ozawa K."/>
            <person name="Tanaka T."/>
            <person name="Matsuura S."/>
            <person name="Kawai J."/>
            <person name="Okazaki Y."/>
            <person name="Muramatsu M."/>
            <person name="Inoue Y."/>
            <person name="Kira A."/>
            <person name="Hayashizaki Y."/>
        </authorList>
    </citation>
    <scope>NUCLEOTIDE SEQUENCE</scope>
    <source>
        <strain evidence="1">C57BL/6J</strain>
        <tissue evidence="1">Testis</tissue>
    </source>
</reference>
<reference evidence="1" key="7">
    <citation type="journal article" date="2005" name="Science">
        <title>The Transcriptional Landscape of the Mammalian Genome.</title>
        <authorList>
            <consortium name="The FANTOM Consortium"/>
            <consortium name="Riken Genome Exploration Research Group and Genome Science Group (Genome Network Project Core Group)"/>
        </authorList>
    </citation>
    <scope>NUCLEOTIDE SEQUENCE</scope>
    <source>
        <strain evidence="1">C57BL/6J</strain>
        <tissue evidence="1">Testis</tissue>
    </source>
</reference>
<dbReference type="AlphaFoldDB" id="Q8C5Z8"/>
<reference evidence="1" key="1">
    <citation type="journal article" date="1999" name="Methods Enzymol.">
        <title>High-efficiency full-length cDNA cloning.</title>
        <authorList>
            <person name="Carninci P."/>
            <person name="Hayashizaki Y."/>
        </authorList>
    </citation>
    <scope>NUCLEOTIDE SEQUENCE</scope>
    <source>
        <strain evidence="1">C57BL/6J</strain>
        <tissue evidence="1">Testis</tissue>
    </source>
</reference>
<sequence length="200" mass="22331">MALASPCPTHPTLTALPHKVGQVQVQLLDGHANMVRLHTQHRVRTGSRLHQPLTICALQWDALEQDDHDQVQTPHFVGLAQAVDAPHLALLVRVGQHTAWRLLASHSQYEVFTALGPDVLAQLGQQPRRPLLLHFGLFTQQLILHRALLVLGHALLVLLEVLALARLQVEPGVGEGAHMRQQRLDERVELILRRSRQTEA</sequence>
<reference evidence="1" key="6">
    <citation type="submission" date="2002-04" db="EMBL/GenBank/DDBJ databases">
        <authorList>
            <person name="Adachi J."/>
            <person name="Aizawa K."/>
            <person name="Akimura T."/>
            <person name="Arakawa T."/>
            <person name="Bono H."/>
            <person name="Carninci P."/>
            <person name="Fukuda S."/>
            <person name="Furuno M."/>
            <person name="Hanagaki T."/>
            <person name="Hara A."/>
            <person name="Hashizume W."/>
            <person name="Hayashida K."/>
            <person name="Hayatsu N."/>
            <person name="Hiramoto K."/>
            <person name="Hiraoka T."/>
            <person name="Hirozane T."/>
            <person name="Hori F."/>
            <person name="Imotani K."/>
            <person name="Ishii Y."/>
            <person name="Itoh M."/>
            <person name="Kagawa I."/>
            <person name="Kasukawa T."/>
            <person name="Katoh H."/>
            <person name="Kawai J."/>
            <person name="Kojima Y."/>
            <person name="Kondo S."/>
            <person name="Konno H."/>
            <person name="Kouda M."/>
            <person name="Koya S."/>
            <person name="Kurihara C."/>
            <person name="Matsuyama T."/>
            <person name="Miyazaki A."/>
            <person name="Murata M."/>
            <person name="Nakamura M."/>
            <person name="Nishi K."/>
            <person name="Nomura K."/>
            <person name="Numazaki R."/>
            <person name="Ohno M."/>
            <person name="Ohsato N."/>
            <person name="Okazaki Y."/>
            <person name="Saito R."/>
            <person name="Saitoh H."/>
            <person name="Sakai C."/>
            <person name="Sakai K."/>
            <person name="Sakazume N."/>
            <person name="Sano H."/>
            <person name="Sasaki D."/>
            <person name="Shibata K."/>
            <person name="Shinagawa A."/>
            <person name="Shiraki T."/>
            <person name="Sogabe Y."/>
            <person name="Tagami M."/>
            <person name="Tagawa A."/>
            <person name="Takahashi F."/>
            <person name="Takaku-Akahira S."/>
            <person name="Takeda Y."/>
            <person name="Tanaka T."/>
            <person name="Tomaru A."/>
            <person name="Toya T."/>
            <person name="Yasunishi A."/>
            <person name="Muramatsu M."/>
            <person name="Hayashizaki Y."/>
        </authorList>
    </citation>
    <scope>NUCLEOTIDE SEQUENCE</scope>
    <source>
        <strain evidence="1">C57BL/6J</strain>
        <tissue evidence="1">Testis</tissue>
    </source>
</reference>
<reference evidence="1" key="4">
    <citation type="journal article" date="2001" name="Nature">
        <title>Functional annotation of a full-length mouse cDNA collection.</title>
        <authorList>
            <consortium name="The RIKEN Genome Exploration Research Group Phase II Team and the FANTOM Consortium"/>
        </authorList>
    </citation>
    <scope>NUCLEOTIDE SEQUENCE</scope>
    <source>
        <strain evidence="1">C57BL/6J</strain>
        <tissue evidence="1">Testis</tissue>
    </source>
</reference>
<reference evidence="1" key="5">
    <citation type="journal article" date="2002" name="Nature">
        <title>Analysis of the mouse transcriptome based on functional annotation of 60,770 full-length cDNAs.</title>
        <authorList>
            <consortium name="The FANTOM Consortium and the RIKEN Genome Exploration Research Group Phase I and II Team"/>
        </authorList>
    </citation>
    <scope>NUCLEOTIDE SEQUENCE</scope>
    <source>
        <strain evidence="1">C57BL/6J</strain>
        <tissue evidence="1">Testis</tissue>
    </source>
</reference>
<evidence type="ECO:0000313" key="1">
    <source>
        <dbReference type="EMBL" id="BAC36504.1"/>
    </source>
</evidence>
<dbReference type="EMBL" id="AK076844">
    <property type="protein sequence ID" value="BAC36504.1"/>
    <property type="molecule type" value="mRNA"/>
</dbReference>
<accession>Q8C5Z8</accession>
<reference evidence="1" key="8">
    <citation type="journal article" date="2005" name="Science">
        <title>Antisense Transcription in the Mammalian Transcriptome.</title>
        <authorList>
            <consortium name="RIKEN Genome Exploration Research Group and Genome Science Group (Genome Network Project Core Group) and the FANTOM Consortium"/>
        </authorList>
    </citation>
    <scope>NUCLEOTIDE SEQUENCE</scope>
    <source>
        <strain evidence="1">C57BL/6J</strain>
        <tissue evidence="1">Testis</tissue>
    </source>
</reference>
<reference evidence="1" key="2">
    <citation type="journal article" date="2000" name="Genome Res.">
        <title>Normalization and subtraction of cap-trapper-selected cDNAs to prepare full-length cDNA libraries for rapid discovery of new genes.</title>
        <authorList>
            <person name="Carninci P."/>
            <person name="Shibata Y."/>
            <person name="Hayatsu N."/>
            <person name="Sugahara Y."/>
            <person name="Shibata K."/>
            <person name="Itoh M."/>
            <person name="Konno H."/>
            <person name="Okazaki Y."/>
            <person name="Muramatsu M."/>
            <person name="Hayashizaki Y."/>
        </authorList>
    </citation>
    <scope>NUCLEOTIDE SEQUENCE</scope>
    <source>
        <strain evidence="1">C57BL/6J</strain>
        <tissue evidence="1">Testis</tissue>
    </source>
</reference>
<name>Q8C5Z8_MOUSE</name>
<organism evidence="1">
    <name type="scientific">Mus musculus</name>
    <name type="common">Mouse</name>
    <dbReference type="NCBI Taxonomy" id="10090"/>
    <lineage>
        <taxon>Eukaryota</taxon>
        <taxon>Metazoa</taxon>
        <taxon>Chordata</taxon>
        <taxon>Craniata</taxon>
        <taxon>Vertebrata</taxon>
        <taxon>Euteleostomi</taxon>
        <taxon>Mammalia</taxon>
        <taxon>Eutheria</taxon>
        <taxon>Euarchontoglires</taxon>
        <taxon>Glires</taxon>
        <taxon>Rodentia</taxon>
        <taxon>Myomorpha</taxon>
        <taxon>Muroidea</taxon>
        <taxon>Muridae</taxon>
        <taxon>Murinae</taxon>
        <taxon>Mus</taxon>
        <taxon>Mus</taxon>
    </lineage>
</organism>